<protein>
    <recommendedName>
        <fullName evidence="3">VRR-NUC domain-containing protein</fullName>
    </recommendedName>
</protein>
<name>A0A0F9EID7_9ZZZZ</name>
<dbReference type="GO" id="GO:0003676">
    <property type="term" value="F:nucleic acid binding"/>
    <property type="evidence" value="ECO:0007669"/>
    <property type="project" value="InterPro"/>
</dbReference>
<dbReference type="AlphaFoldDB" id="A0A0F9EID7"/>
<accession>A0A0F9EID7</accession>
<dbReference type="EMBL" id="LAZR01027323">
    <property type="protein sequence ID" value="KKL66066.1"/>
    <property type="molecule type" value="Genomic_DNA"/>
</dbReference>
<evidence type="ECO:0000313" key="2">
    <source>
        <dbReference type="EMBL" id="KKL66066.1"/>
    </source>
</evidence>
<evidence type="ECO:0000256" key="1">
    <source>
        <dbReference type="SAM" id="MobiDB-lite"/>
    </source>
</evidence>
<feature type="region of interest" description="Disordered" evidence="1">
    <location>
        <begin position="56"/>
        <end position="77"/>
    </location>
</feature>
<gene>
    <name evidence="2" type="ORF">LCGC14_2148690</name>
</gene>
<proteinExistence type="predicted"/>
<feature type="compositionally biased region" description="Basic and acidic residues" evidence="1">
    <location>
        <begin position="62"/>
        <end position="77"/>
    </location>
</feature>
<organism evidence="2">
    <name type="scientific">marine sediment metagenome</name>
    <dbReference type="NCBI Taxonomy" id="412755"/>
    <lineage>
        <taxon>unclassified sequences</taxon>
        <taxon>metagenomes</taxon>
        <taxon>ecological metagenomes</taxon>
    </lineage>
</organism>
<reference evidence="2" key="1">
    <citation type="journal article" date="2015" name="Nature">
        <title>Complex archaea that bridge the gap between prokaryotes and eukaryotes.</title>
        <authorList>
            <person name="Spang A."/>
            <person name="Saw J.H."/>
            <person name="Jorgensen S.L."/>
            <person name="Zaremba-Niedzwiedzka K."/>
            <person name="Martijn J."/>
            <person name="Lind A.E."/>
            <person name="van Eijk R."/>
            <person name="Schleper C."/>
            <person name="Guy L."/>
            <person name="Ettema T.J."/>
        </authorList>
    </citation>
    <scope>NUCLEOTIDE SEQUENCE</scope>
</reference>
<comment type="caution">
    <text evidence="2">The sequence shown here is derived from an EMBL/GenBank/DDBJ whole genome shotgun (WGS) entry which is preliminary data.</text>
</comment>
<dbReference type="InterPro" id="IPR011856">
    <property type="entry name" value="tRNA_endonuc-like_dom_sf"/>
</dbReference>
<sequence>MADIWGWEVLTGRHIEVEVKRRGVKPTALQEQWLQSARDGGSIAFWCDSMGMAEAELASGGAERRKEESNRETTRRN</sequence>
<dbReference type="Gene3D" id="3.40.1350.10">
    <property type="match status" value="1"/>
</dbReference>
<evidence type="ECO:0008006" key="3">
    <source>
        <dbReference type="Google" id="ProtNLM"/>
    </source>
</evidence>